<keyword evidence="2" id="KW-0378">Hydrolase</keyword>
<dbReference type="EMBL" id="NVVJ01000009">
    <property type="protein sequence ID" value="PCJ26893.1"/>
    <property type="molecule type" value="Genomic_DNA"/>
</dbReference>
<gene>
    <name evidence="2" type="ORF">COA96_04495</name>
</gene>
<dbReference type="Gene3D" id="3.40.710.10">
    <property type="entry name" value="DD-peptidase/beta-lactamase superfamily"/>
    <property type="match status" value="1"/>
</dbReference>
<sequence length="496" mass="54923">MNKFLLSALLITGSILPDASIQAQTDSDVNEVAERLALAGLAKRYCSGIWVSQRENDEALENSVLLGSELTDQYHRGELGFDIDSSSKVITATRNGVASSARHFGDQGCVILRPDSINPLFTPREVLSTLPNATTTAWPMGDLLPTAPLASDIDIALLDQASDTFFSNEQDRRAAFLVIHKGKLIKETYGSGAHKDMQLESWSMAKSMTATLIGRLIQMGHLELNDPAPIPQWQLPENDPRADIRIADLLRMSSGIRFSGGGATPEQMSASYIPGQQDHLLGYAAPINIFHFSANQDAEFPRNTVGRYRNSDPWILGYVVRRLVENTLGEEYLTWPQRELFDKIGIRRFIAETDIYGNFILSGYNYGTARDWARLGLLYLNGGVANGERLLPEEFVDFVQSPAPAWDRPIYGGQFWLNPADDSGVGIRRPSLPTDTYHAAGAGDQNTYIIPSRDLVIVVMSHRSGANLMPDRWKREEIALGLAVKAVDPSWVYPER</sequence>
<dbReference type="PANTHER" id="PTHR43283:SF7">
    <property type="entry name" value="BETA-LACTAMASE-RELATED DOMAIN-CONTAINING PROTEIN"/>
    <property type="match status" value="1"/>
</dbReference>
<reference evidence="3" key="1">
    <citation type="submission" date="2017-08" db="EMBL/GenBank/DDBJ databases">
        <title>A dynamic microbial community with high functional redundancy inhabits the cold, oxic subseafloor aquifer.</title>
        <authorList>
            <person name="Tully B.J."/>
            <person name="Wheat C.G."/>
            <person name="Glazer B.T."/>
            <person name="Huber J.A."/>
        </authorList>
    </citation>
    <scope>NUCLEOTIDE SEQUENCE [LARGE SCALE GENOMIC DNA]</scope>
</reference>
<dbReference type="InterPro" id="IPR050789">
    <property type="entry name" value="Diverse_Enzym_Activities"/>
</dbReference>
<accession>A0A2A5B5S4</accession>
<dbReference type="GO" id="GO:0016787">
    <property type="term" value="F:hydrolase activity"/>
    <property type="evidence" value="ECO:0007669"/>
    <property type="project" value="UniProtKB-KW"/>
</dbReference>
<dbReference type="Proteomes" id="UP000218327">
    <property type="component" value="Unassembled WGS sequence"/>
</dbReference>
<dbReference type="InterPro" id="IPR012338">
    <property type="entry name" value="Beta-lactam/transpept-like"/>
</dbReference>
<feature type="domain" description="Beta-lactamase-related" evidence="1">
    <location>
        <begin position="174"/>
        <end position="469"/>
    </location>
</feature>
<evidence type="ECO:0000313" key="3">
    <source>
        <dbReference type="Proteomes" id="UP000218327"/>
    </source>
</evidence>
<proteinExistence type="predicted"/>
<comment type="caution">
    <text evidence="2">The sequence shown here is derived from an EMBL/GenBank/DDBJ whole genome shotgun (WGS) entry which is preliminary data.</text>
</comment>
<evidence type="ECO:0000259" key="1">
    <source>
        <dbReference type="Pfam" id="PF00144"/>
    </source>
</evidence>
<name>A0A2A5B5S4_9GAMM</name>
<protein>
    <submittedName>
        <fullName evidence="2">Serine hydrolase</fullName>
    </submittedName>
</protein>
<evidence type="ECO:0000313" key="2">
    <source>
        <dbReference type="EMBL" id="PCJ26893.1"/>
    </source>
</evidence>
<dbReference type="InterPro" id="IPR001466">
    <property type="entry name" value="Beta-lactam-related"/>
</dbReference>
<dbReference type="Pfam" id="PF00144">
    <property type="entry name" value="Beta-lactamase"/>
    <property type="match status" value="1"/>
</dbReference>
<dbReference type="PANTHER" id="PTHR43283">
    <property type="entry name" value="BETA-LACTAMASE-RELATED"/>
    <property type="match status" value="1"/>
</dbReference>
<dbReference type="SUPFAM" id="SSF56601">
    <property type="entry name" value="beta-lactamase/transpeptidase-like"/>
    <property type="match status" value="1"/>
</dbReference>
<organism evidence="2 3">
    <name type="scientific">SAR86 cluster bacterium</name>
    <dbReference type="NCBI Taxonomy" id="2030880"/>
    <lineage>
        <taxon>Bacteria</taxon>
        <taxon>Pseudomonadati</taxon>
        <taxon>Pseudomonadota</taxon>
        <taxon>Gammaproteobacteria</taxon>
        <taxon>SAR86 cluster</taxon>
    </lineage>
</organism>
<dbReference type="AlphaFoldDB" id="A0A2A5B5S4"/>